<evidence type="ECO:0000256" key="5">
    <source>
        <dbReference type="ARBA" id="ARBA00067860"/>
    </source>
</evidence>
<dbReference type="PANTHER" id="PTHR11375:SF0">
    <property type="entry name" value="ACIDIC LEUCINE-RICH NUCLEAR PHOSPHOPROTEIN 32 FAMILY MEMBER A"/>
    <property type="match status" value="1"/>
</dbReference>
<dbReference type="InterPro" id="IPR003603">
    <property type="entry name" value="U2A'_phosphoprotein32A_C"/>
</dbReference>
<protein>
    <recommendedName>
        <fullName evidence="5">Acidic leucine-rich nuclear phosphoprotein 32 family member A</fullName>
    </recommendedName>
</protein>
<feature type="compositionally biased region" description="Acidic residues" evidence="6">
    <location>
        <begin position="145"/>
        <end position="170"/>
    </location>
</feature>
<feature type="compositionally biased region" description="Basic and acidic residues" evidence="6">
    <location>
        <begin position="357"/>
        <end position="369"/>
    </location>
</feature>
<keyword evidence="8" id="KW-1185">Reference proteome</keyword>
<comment type="function">
    <text evidence="4">Implicated in a number of cellular processes, including proliferation, differentiation, caspase-dependent and caspase-independent apoptosis, suppression of transformation (tumor suppressor), inhibition of protein phosphatase 2A, regulation of mRNA trafficking and stability, and inhibition of acetyltransferases as part of the INHAT (inhibitor of histone acetyltransferases) complex.</text>
</comment>
<organism evidence="8 9">
    <name type="scientific">Drosophila lebanonensis</name>
    <name type="common">Fruit fly</name>
    <name type="synonym">Scaptodrosophila lebanonensis</name>
    <dbReference type="NCBI Taxonomy" id="7225"/>
    <lineage>
        <taxon>Eukaryota</taxon>
        <taxon>Metazoa</taxon>
        <taxon>Ecdysozoa</taxon>
        <taxon>Arthropoda</taxon>
        <taxon>Hexapoda</taxon>
        <taxon>Insecta</taxon>
        <taxon>Pterygota</taxon>
        <taxon>Neoptera</taxon>
        <taxon>Endopterygota</taxon>
        <taxon>Diptera</taxon>
        <taxon>Brachycera</taxon>
        <taxon>Muscomorpha</taxon>
        <taxon>Ephydroidea</taxon>
        <taxon>Drosophilidae</taxon>
        <taxon>Scaptodrosophila</taxon>
    </lineage>
</organism>
<reference evidence="9" key="1">
    <citation type="submission" date="2025-08" db="UniProtKB">
        <authorList>
            <consortium name="RefSeq"/>
        </authorList>
    </citation>
    <scope>IDENTIFICATION</scope>
    <source>
        <strain evidence="9">11010-0011.00</strain>
        <tissue evidence="9">Whole body</tissue>
    </source>
</reference>
<evidence type="ECO:0000256" key="2">
    <source>
        <dbReference type="ARBA" id="ARBA00022737"/>
    </source>
</evidence>
<dbReference type="SMART" id="SM00446">
    <property type="entry name" value="LRRcap"/>
    <property type="match status" value="1"/>
</dbReference>
<dbReference type="PANTHER" id="PTHR11375">
    <property type="entry name" value="ACIDIC LEUCINE-RICH NUCLEAR PHOSPHOPROTEIN 32"/>
    <property type="match status" value="1"/>
</dbReference>
<feature type="region of interest" description="Disordered" evidence="6">
    <location>
        <begin position="228"/>
        <end position="261"/>
    </location>
</feature>
<evidence type="ECO:0000256" key="6">
    <source>
        <dbReference type="SAM" id="MobiDB-lite"/>
    </source>
</evidence>
<dbReference type="AlphaFoldDB" id="A0A6J2T768"/>
<dbReference type="GO" id="GO:0042393">
    <property type="term" value="F:histone binding"/>
    <property type="evidence" value="ECO:0007669"/>
    <property type="project" value="TreeGrafter"/>
</dbReference>
<evidence type="ECO:0000313" key="9">
    <source>
        <dbReference type="RefSeq" id="XP_030370782.1"/>
    </source>
</evidence>
<dbReference type="GeneID" id="115621305"/>
<dbReference type="Gene3D" id="3.80.10.10">
    <property type="entry name" value="Ribonuclease Inhibitor"/>
    <property type="match status" value="1"/>
</dbReference>
<evidence type="ECO:0000313" key="8">
    <source>
        <dbReference type="Proteomes" id="UP000504634"/>
    </source>
</evidence>
<feature type="region of interest" description="Disordered" evidence="6">
    <location>
        <begin position="286"/>
        <end position="378"/>
    </location>
</feature>
<dbReference type="InterPro" id="IPR001611">
    <property type="entry name" value="Leu-rich_rpt"/>
</dbReference>
<feature type="compositionally biased region" description="Low complexity" evidence="6">
    <location>
        <begin position="240"/>
        <end position="254"/>
    </location>
</feature>
<dbReference type="CTD" id="37043"/>
<gene>
    <name evidence="9" type="primary">LOC115621305</name>
</gene>
<dbReference type="Pfam" id="PF14580">
    <property type="entry name" value="LRR_9"/>
    <property type="match status" value="1"/>
</dbReference>
<comment type="similarity">
    <text evidence="3">Belongs to the ANP32 family.</text>
</comment>
<dbReference type="OrthoDB" id="2160613at2759"/>
<feature type="compositionally biased region" description="Acidic residues" evidence="6">
    <location>
        <begin position="288"/>
        <end position="306"/>
    </location>
</feature>
<proteinExistence type="inferred from homology"/>
<evidence type="ECO:0000256" key="1">
    <source>
        <dbReference type="ARBA" id="ARBA00022614"/>
    </source>
</evidence>
<evidence type="ECO:0000259" key="7">
    <source>
        <dbReference type="SMART" id="SM00446"/>
    </source>
</evidence>
<dbReference type="InterPro" id="IPR045081">
    <property type="entry name" value="AN32"/>
</dbReference>
<dbReference type="Proteomes" id="UP000504634">
    <property type="component" value="Unplaced"/>
</dbReference>
<keyword evidence="1" id="KW-0433">Leucine-rich repeat</keyword>
<feature type="compositionally biased region" description="Basic and acidic residues" evidence="6">
    <location>
        <begin position="228"/>
        <end position="239"/>
    </location>
</feature>
<feature type="region of interest" description="Disordered" evidence="6">
    <location>
        <begin position="145"/>
        <end position="171"/>
    </location>
</feature>
<keyword evidence="2" id="KW-0677">Repeat</keyword>
<dbReference type="RefSeq" id="XP_030370782.1">
    <property type="nucleotide sequence ID" value="XM_030514922.1"/>
</dbReference>
<dbReference type="InterPro" id="IPR032675">
    <property type="entry name" value="LRR_dom_sf"/>
</dbReference>
<accession>A0A6J2T768</accession>
<sequence length="378" mass="42276">MEKRIELERRARKANQITELNLDNCRSTSIVGLTDEYTALESLSLINVGLTTLKGFPKLPNLKKLELSDNRISNGLNYLTTSPKLQYLNLSGNKIKDLETLKPLEEFKNLGILDLFNNDATQVENYREKIFKMLPSLRFLDGFDCNDEEAPSDGEDDDDVNGNDSEEDDGQNAFCLNGLEIDLAELEEFEKRVQAKKRLSNTTTTAKKPPDDNEVDELDEYLKELQLRESATESQRPDSKNVSNTNSRTTTTATEPQLCSNHPTTNFAILLYWVLAILNLASVAYSSGDDDEEDGDSDESDDEDNGDVSLSEVYNDDLEEDNSDWDEGDAVEDDDEDSDIDEADGEANESTAAVNANDKDGEKPEESQARGKKRKHDG</sequence>
<dbReference type="FunFam" id="3.80.10.10:FF:000003">
    <property type="entry name" value="Acidic leucine-rich nuclear phosphoprotein 32 family member A"/>
    <property type="match status" value="1"/>
</dbReference>
<evidence type="ECO:0000256" key="3">
    <source>
        <dbReference type="ARBA" id="ARBA00025777"/>
    </source>
</evidence>
<dbReference type="GO" id="GO:0005634">
    <property type="term" value="C:nucleus"/>
    <property type="evidence" value="ECO:0007669"/>
    <property type="project" value="TreeGrafter"/>
</dbReference>
<feature type="compositionally biased region" description="Acidic residues" evidence="6">
    <location>
        <begin position="314"/>
        <end position="347"/>
    </location>
</feature>
<feature type="domain" description="U2A'/phosphoprotein 32 family A C-terminal" evidence="7">
    <location>
        <begin position="123"/>
        <end position="141"/>
    </location>
</feature>
<name>A0A6J2T768_DROLE</name>
<dbReference type="PROSITE" id="PS51450">
    <property type="entry name" value="LRR"/>
    <property type="match status" value="1"/>
</dbReference>
<dbReference type="SUPFAM" id="SSF52058">
    <property type="entry name" value="L domain-like"/>
    <property type="match status" value="1"/>
</dbReference>
<evidence type="ECO:0000256" key="4">
    <source>
        <dbReference type="ARBA" id="ARBA00056686"/>
    </source>
</evidence>